<protein>
    <submittedName>
        <fullName evidence="2">Enamine/imine deaminase</fullName>
        <ecNumber evidence="2">3.5.4.-</ecNumber>
    </submittedName>
    <submittedName>
        <fullName evidence="1">Endoribonuclease L-PSP family protein</fullName>
    </submittedName>
</protein>
<dbReference type="CDD" id="cd06154">
    <property type="entry name" value="YjgF_YER057c_UK114_like_6"/>
    <property type="match status" value="1"/>
</dbReference>
<sequence>MKRRNISSGSDWEKQIGFSQAVCVGPFIQISALTPVDAEGKVIGIRDAYEQTKQILTNLQATLEHAGAEMADVVRTRIYVKDLRLWQEIGRAHGEAFQDIKPATSMLEVSRMTGPDFLVSIEADAIIDESAERV</sequence>
<dbReference type="Gene3D" id="3.30.1330.40">
    <property type="entry name" value="RutC-like"/>
    <property type="match status" value="1"/>
</dbReference>
<keyword evidence="4" id="KW-1185">Reference proteome</keyword>
<dbReference type="PANTHER" id="PTHR43857:SF1">
    <property type="entry name" value="YJGH FAMILY PROTEIN"/>
    <property type="match status" value="1"/>
</dbReference>
<dbReference type="Pfam" id="PF01042">
    <property type="entry name" value="Ribonuc_L-PSP"/>
    <property type="match status" value="1"/>
</dbReference>
<name>A0A095CCC8_PISSA</name>
<dbReference type="STRING" id="1238.AWJ11_12520"/>
<organism evidence="2 4">
    <name type="scientific">Piscirickettsia salmonis</name>
    <dbReference type="NCBI Taxonomy" id="1238"/>
    <lineage>
        <taxon>Bacteria</taxon>
        <taxon>Pseudomonadati</taxon>
        <taxon>Pseudomonadota</taxon>
        <taxon>Gammaproteobacteria</taxon>
        <taxon>Thiotrichales</taxon>
        <taxon>Piscirickettsiaceae</taxon>
        <taxon>Piscirickettsia</taxon>
    </lineage>
</organism>
<dbReference type="GO" id="GO:0016787">
    <property type="term" value="F:hydrolase activity"/>
    <property type="evidence" value="ECO:0007669"/>
    <property type="project" value="UniProtKB-KW"/>
</dbReference>
<dbReference type="AlphaFoldDB" id="A0A095CCC8"/>
<dbReference type="OrthoDB" id="9799840at2"/>
<dbReference type="GeneID" id="66740220"/>
<dbReference type="PANTHER" id="PTHR43857">
    <property type="entry name" value="BLR7761 PROTEIN"/>
    <property type="match status" value="1"/>
</dbReference>
<gene>
    <name evidence="2" type="primary">yabJ_2</name>
    <name evidence="1" type="ORF">KU39_2501</name>
    <name evidence="2" type="ORF">Psal009_02645</name>
</gene>
<reference evidence="1 3" key="1">
    <citation type="journal article" date="2014" name="Genome Announc.">
        <title>Comparative Genome Analysis of Two Isolates of the Fish Pathogen Piscirickettsia salmonis from Different Hosts Reveals Major Differences in Virulence-Associated Secretion Systems.</title>
        <authorList>
            <person name="Bohle H."/>
            <person name="Henriquez P."/>
            <person name="Grothusen H."/>
            <person name="Navas E."/>
            <person name="Sandoval A."/>
            <person name="Bustamante F."/>
            <person name="Bustos P."/>
            <person name="Mancilla M."/>
        </authorList>
    </citation>
    <scope>NUCLEOTIDE SEQUENCE [LARGE SCALE GENOMIC DNA]</scope>
    <source>
        <strain evidence="3">B1-32597</strain>
        <strain evidence="1">PM32597B1</strain>
    </source>
</reference>
<dbReference type="InterPro" id="IPR006175">
    <property type="entry name" value="YjgF/YER057c/UK114"/>
</dbReference>
<dbReference type="Proteomes" id="UP000422232">
    <property type="component" value="Chromosome"/>
</dbReference>
<evidence type="ECO:0000313" key="4">
    <source>
        <dbReference type="Proteomes" id="UP000422232"/>
    </source>
</evidence>
<reference evidence="1" key="2">
    <citation type="submission" date="2015-08" db="EMBL/GenBank/DDBJ databases">
        <title>Complete genome sequence of Piscirickettsia salmonis strain PM32597B1.</title>
        <authorList>
            <person name="Bohle H."/>
            <person name="Henriquez P."/>
            <person name="Navas E."/>
            <person name="Grothusen H."/>
            <person name="Bustamante F."/>
            <person name="Bustos P."/>
            <person name="Bustos P."/>
            <person name="Mancilla M."/>
        </authorList>
    </citation>
    <scope>NUCLEOTIDE SEQUENCE</scope>
    <source>
        <strain evidence="1">PM32597B1</strain>
    </source>
</reference>
<evidence type="ECO:0000313" key="3">
    <source>
        <dbReference type="Proteomes" id="UP000029558"/>
    </source>
</evidence>
<proteinExistence type="predicted"/>
<keyword evidence="2" id="KW-0378">Hydrolase</keyword>
<dbReference type="EMBL" id="CP038908">
    <property type="protein sequence ID" value="QGO06725.1"/>
    <property type="molecule type" value="Genomic_DNA"/>
</dbReference>
<dbReference type="EMBL" id="CP012508">
    <property type="protein sequence ID" value="ALB23677.1"/>
    <property type="molecule type" value="Genomic_DNA"/>
</dbReference>
<dbReference type="Proteomes" id="UP000029558">
    <property type="component" value="Chromosome"/>
</dbReference>
<evidence type="ECO:0000313" key="1">
    <source>
        <dbReference type="EMBL" id="ALB23677.1"/>
    </source>
</evidence>
<dbReference type="InterPro" id="IPR035959">
    <property type="entry name" value="RutC-like_sf"/>
</dbReference>
<dbReference type="EC" id="3.5.4.-" evidence="2"/>
<accession>A0A095CCC8</accession>
<evidence type="ECO:0000313" key="2">
    <source>
        <dbReference type="EMBL" id="QGO06725.1"/>
    </source>
</evidence>
<reference evidence="2 4" key="3">
    <citation type="submission" date="2019-04" db="EMBL/GenBank/DDBJ databases">
        <title>Complete genome sequencing of Piscirickettsia salmonis strain Psal-009.</title>
        <authorList>
            <person name="Schober I."/>
            <person name="Bunk B."/>
            <person name="Sproer C."/>
            <person name="Carril G.P."/>
            <person name="Riedel T."/>
            <person name="Flores-Herrera P.A."/>
            <person name="Nourdin-Galindo G."/>
            <person name="Marshall S.H."/>
            <person name="Overmann J."/>
        </authorList>
    </citation>
    <scope>NUCLEOTIDE SEQUENCE [LARGE SCALE GENOMIC DNA]</scope>
    <source>
        <strain evidence="2 4">Psal-009</strain>
    </source>
</reference>
<dbReference type="SUPFAM" id="SSF55298">
    <property type="entry name" value="YjgF-like"/>
    <property type="match status" value="1"/>
</dbReference>
<dbReference type="RefSeq" id="WP_017376619.1">
    <property type="nucleotide sequence ID" value="NZ_CP012413.1"/>
</dbReference>